<gene>
    <name evidence="1" type="ORF">UCRPC4_g05851</name>
</gene>
<reference evidence="1 2" key="1">
    <citation type="submission" date="2015-05" db="EMBL/GenBank/DDBJ databases">
        <title>Distinctive expansion of gene families associated with plant cell wall degradation and secondary metabolism in the genomes of grapevine trunk pathogens.</title>
        <authorList>
            <person name="Lawrence D.P."/>
            <person name="Travadon R."/>
            <person name="Rolshausen P.E."/>
            <person name="Baumgartner K."/>
        </authorList>
    </citation>
    <scope>NUCLEOTIDE SEQUENCE [LARGE SCALE GENOMIC DNA]</scope>
    <source>
        <strain evidence="1">UCRPC4</strain>
    </source>
</reference>
<keyword evidence="2" id="KW-1185">Reference proteome</keyword>
<proteinExistence type="predicted"/>
<evidence type="ECO:0000313" key="1">
    <source>
        <dbReference type="EMBL" id="KKY16668.1"/>
    </source>
</evidence>
<dbReference type="OrthoDB" id="4540290at2759"/>
<reference evidence="1 2" key="2">
    <citation type="submission" date="2015-05" db="EMBL/GenBank/DDBJ databases">
        <authorList>
            <person name="Morales-Cruz A."/>
            <person name="Amrine K.C."/>
            <person name="Cantu D."/>
        </authorList>
    </citation>
    <scope>NUCLEOTIDE SEQUENCE [LARGE SCALE GENOMIC DNA]</scope>
    <source>
        <strain evidence="1">UCRPC4</strain>
    </source>
</reference>
<evidence type="ECO:0008006" key="3">
    <source>
        <dbReference type="Google" id="ProtNLM"/>
    </source>
</evidence>
<organism evidence="1 2">
    <name type="scientific">Phaeomoniella chlamydospora</name>
    <name type="common">Phaeoacremonium chlamydosporum</name>
    <dbReference type="NCBI Taxonomy" id="158046"/>
    <lineage>
        <taxon>Eukaryota</taxon>
        <taxon>Fungi</taxon>
        <taxon>Dikarya</taxon>
        <taxon>Ascomycota</taxon>
        <taxon>Pezizomycotina</taxon>
        <taxon>Eurotiomycetes</taxon>
        <taxon>Chaetothyriomycetidae</taxon>
        <taxon>Phaeomoniellales</taxon>
        <taxon>Phaeomoniellaceae</taxon>
        <taxon>Phaeomoniella</taxon>
    </lineage>
</organism>
<sequence length="238" mass="24937">MGLNVLLHGDGGQSFFDFPNQAVQQNLMGVVVLAPNEDLFWGGGSGLDRTDGVAHSAAVNKLIQDVLPQTVSFSKSNVFFTGVSGGSLTLSGFFVPQFMTQYKTGVLLNCGALTPQVDFQDTANTLSVTRIHYQSTQNELALLQPAIPEAIKAIESAATDAGISTQTISKLQTVDNSVTGGHCEFDGQDFVSGVQLMADSFASVMQTGGSGLVDGIGNVKQFLCALCPSTSSCITPVF</sequence>
<name>A0A0G2FY18_PHACM</name>
<dbReference type="EMBL" id="LCWF01000158">
    <property type="protein sequence ID" value="KKY16668.1"/>
    <property type="molecule type" value="Genomic_DNA"/>
</dbReference>
<dbReference type="AlphaFoldDB" id="A0A0G2FY18"/>
<accession>A0A0G2FY18</accession>
<protein>
    <recommendedName>
        <fullName evidence="3">Cyclin-like f-box protein</fullName>
    </recommendedName>
</protein>
<evidence type="ECO:0000313" key="2">
    <source>
        <dbReference type="Proteomes" id="UP000053317"/>
    </source>
</evidence>
<comment type="caution">
    <text evidence="1">The sequence shown here is derived from an EMBL/GenBank/DDBJ whole genome shotgun (WGS) entry which is preliminary data.</text>
</comment>
<dbReference type="Proteomes" id="UP000053317">
    <property type="component" value="Unassembled WGS sequence"/>
</dbReference>